<dbReference type="PANTHER" id="PTHR46115">
    <property type="entry name" value="THIOREDOXIN-LIKE PROTEIN 1"/>
    <property type="match status" value="1"/>
</dbReference>
<gene>
    <name evidence="4" type="ORF">jhhlp_004133</name>
</gene>
<feature type="domain" description="Thioredoxin" evidence="3">
    <location>
        <begin position="1"/>
        <end position="124"/>
    </location>
</feature>
<accession>A0A2N3NAP2</accession>
<dbReference type="SUPFAM" id="SSF52833">
    <property type="entry name" value="Thioredoxin-like"/>
    <property type="match status" value="1"/>
</dbReference>
<dbReference type="AlphaFoldDB" id="A0A2N3NAP2"/>
<keyword evidence="5" id="KW-1185">Reference proteome</keyword>
<dbReference type="Proteomes" id="UP000233524">
    <property type="component" value="Unassembled WGS sequence"/>
</dbReference>
<organism evidence="4 5">
    <name type="scientific">Lomentospora prolificans</name>
    <dbReference type="NCBI Taxonomy" id="41688"/>
    <lineage>
        <taxon>Eukaryota</taxon>
        <taxon>Fungi</taxon>
        <taxon>Dikarya</taxon>
        <taxon>Ascomycota</taxon>
        <taxon>Pezizomycotina</taxon>
        <taxon>Sordariomycetes</taxon>
        <taxon>Hypocreomycetidae</taxon>
        <taxon>Microascales</taxon>
        <taxon>Microascaceae</taxon>
        <taxon>Lomentospora</taxon>
    </lineage>
</organism>
<dbReference type="CDD" id="cd02947">
    <property type="entry name" value="TRX_family"/>
    <property type="match status" value="1"/>
</dbReference>
<evidence type="ECO:0000259" key="3">
    <source>
        <dbReference type="PROSITE" id="PS51352"/>
    </source>
</evidence>
<dbReference type="EMBL" id="NLAX01000010">
    <property type="protein sequence ID" value="PKS09516.1"/>
    <property type="molecule type" value="Genomic_DNA"/>
</dbReference>
<protein>
    <recommendedName>
        <fullName evidence="3">Thioredoxin domain-containing protein</fullName>
    </recommendedName>
</protein>
<dbReference type="Gene3D" id="3.40.30.10">
    <property type="entry name" value="Glutaredoxin"/>
    <property type="match status" value="1"/>
</dbReference>
<dbReference type="PRINTS" id="PR00421">
    <property type="entry name" value="THIOREDOXIN"/>
</dbReference>
<dbReference type="InterPro" id="IPR013766">
    <property type="entry name" value="Thioredoxin_domain"/>
</dbReference>
<dbReference type="InterPro" id="IPR036249">
    <property type="entry name" value="Thioredoxin-like_sf"/>
</dbReference>
<reference evidence="4 5" key="1">
    <citation type="journal article" date="2017" name="G3 (Bethesda)">
        <title>First Draft Genome Sequence of the Pathogenic Fungus Lomentospora prolificans (Formerly Scedosporium prolificans).</title>
        <authorList>
            <person name="Luo R."/>
            <person name="Zimin A."/>
            <person name="Workman R."/>
            <person name="Fan Y."/>
            <person name="Pertea G."/>
            <person name="Grossman N."/>
            <person name="Wear M.P."/>
            <person name="Jia B."/>
            <person name="Miller H."/>
            <person name="Casadevall A."/>
            <person name="Timp W."/>
            <person name="Zhang S.X."/>
            <person name="Salzberg S.L."/>
        </authorList>
    </citation>
    <scope>NUCLEOTIDE SEQUENCE [LARGE SCALE GENOMIC DNA]</scope>
    <source>
        <strain evidence="4 5">JHH-5317</strain>
    </source>
</reference>
<dbReference type="VEuPathDB" id="FungiDB:jhhlp_004133"/>
<proteinExistence type="inferred from homology"/>
<feature type="non-terminal residue" evidence="4">
    <location>
        <position position="1"/>
    </location>
</feature>
<name>A0A2N3NAP2_9PEZI</name>
<dbReference type="InParanoid" id="A0A2N3NAP2"/>
<evidence type="ECO:0000256" key="1">
    <source>
        <dbReference type="ARBA" id="ARBA00008987"/>
    </source>
</evidence>
<dbReference type="Pfam" id="PF00085">
    <property type="entry name" value="Thioredoxin"/>
    <property type="match status" value="1"/>
</dbReference>
<dbReference type="PROSITE" id="PS51352">
    <property type="entry name" value="THIOREDOXIN_2"/>
    <property type="match status" value="1"/>
</dbReference>
<keyword evidence="2" id="KW-1015">Disulfide bond</keyword>
<evidence type="ECO:0000313" key="5">
    <source>
        <dbReference type="Proteomes" id="UP000233524"/>
    </source>
</evidence>
<comment type="similarity">
    <text evidence="1">Belongs to the thioredoxin family.</text>
</comment>
<dbReference type="InterPro" id="IPR017937">
    <property type="entry name" value="Thioredoxin_CS"/>
</dbReference>
<evidence type="ECO:0000313" key="4">
    <source>
        <dbReference type="EMBL" id="PKS09516.1"/>
    </source>
</evidence>
<comment type="caution">
    <text evidence="4">The sequence shown here is derived from an EMBL/GenBank/DDBJ whole genome shotgun (WGS) entry which is preliminary data.</text>
</comment>
<sequence>PFIASVQTSSYNFSKMSGPINIGSSAEWENILKTHNVVIADFYADWCGPCKMIAPHFERLAKEYSVPKKVAFCKVNVDSHSGISRSHGVSAMPTFVIFHCGKAINTIRGANPPALTSAITDALKLKDQGTPGEYFKSPGRTLGGDAQPAAFDFSSIFSSIVLFGGLYFASLLSARFDPYMAAQNSRFNIVNPVPQVPQPQTSGQRGTVPIKRMGPRAAFKTLSDLGGHEE</sequence>
<dbReference type="PROSITE" id="PS00194">
    <property type="entry name" value="THIOREDOXIN_1"/>
    <property type="match status" value="1"/>
</dbReference>
<evidence type="ECO:0000256" key="2">
    <source>
        <dbReference type="ARBA" id="ARBA00023157"/>
    </source>
</evidence>
<dbReference type="OrthoDB" id="2121326at2759"/>
<dbReference type="STRING" id="41688.A0A2N3NAP2"/>